<proteinExistence type="predicted"/>
<gene>
    <name evidence="2" type="ORF">XM38_035910</name>
</gene>
<evidence type="ECO:0000256" key="1">
    <source>
        <dbReference type="SAM" id="MobiDB-lite"/>
    </source>
</evidence>
<dbReference type="KEGG" id="hhg:XM38_035910"/>
<name>A0A1Z3HQP9_9CYAN</name>
<accession>A0A1Z3HQP9</accession>
<reference evidence="2 3" key="1">
    <citation type="journal article" date="2016" name="Biochim. Biophys. Acta">
        <title>Characterization of red-shifted phycobilisomes isolated from the chlorophyll f-containing cyanobacterium Halomicronema hongdechloris.</title>
        <authorList>
            <person name="Li Y."/>
            <person name="Lin Y."/>
            <person name="Garvey C.J."/>
            <person name="Birch D."/>
            <person name="Corkery R.W."/>
            <person name="Loughlin P.C."/>
            <person name="Scheer H."/>
            <person name="Willows R.D."/>
            <person name="Chen M."/>
        </authorList>
    </citation>
    <scope>NUCLEOTIDE SEQUENCE [LARGE SCALE GENOMIC DNA]</scope>
    <source>
        <strain evidence="2 3">C2206</strain>
    </source>
</reference>
<feature type="compositionally biased region" description="Polar residues" evidence="1">
    <location>
        <begin position="87"/>
        <end position="100"/>
    </location>
</feature>
<dbReference type="STRING" id="1641165.XM38_16315"/>
<keyword evidence="3" id="KW-1185">Reference proteome</keyword>
<protein>
    <submittedName>
        <fullName evidence="2">Uncharacterized protein</fullName>
    </submittedName>
</protein>
<dbReference type="AlphaFoldDB" id="A0A1Z3HQP9"/>
<sequence length="109" mass="11955">MQHGMAEPASITILSPLGYTYMVFRPHDLLFRELLPFIEGAFHFDPAVVEHNDAIAPLQDSGTMGNDEESDGVVGWWDGGSVSTSRALERSSNTSNSGWRTNMWAAAAR</sequence>
<evidence type="ECO:0000313" key="3">
    <source>
        <dbReference type="Proteomes" id="UP000191901"/>
    </source>
</evidence>
<feature type="region of interest" description="Disordered" evidence="1">
    <location>
        <begin position="87"/>
        <end position="109"/>
    </location>
</feature>
<organism evidence="2 3">
    <name type="scientific">Halomicronema hongdechloris C2206</name>
    <dbReference type="NCBI Taxonomy" id="1641165"/>
    <lineage>
        <taxon>Bacteria</taxon>
        <taxon>Bacillati</taxon>
        <taxon>Cyanobacteriota</taxon>
        <taxon>Cyanophyceae</taxon>
        <taxon>Nodosilineales</taxon>
        <taxon>Nodosilineaceae</taxon>
        <taxon>Halomicronema</taxon>
    </lineage>
</organism>
<dbReference type="EMBL" id="CP021983">
    <property type="protein sequence ID" value="ASC72633.1"/>
    <property type="molecule type" value="Genomic_DNA"/>
</dbReference>
<dbReference type="Proteomes" id="UP000191901">
    <property type="component" value="Chromosome"/>
</dbReference>
<evidence type="ECO:0000313" key="2">
    <source>
        <dbReference type="EMBL" id="ASC72633.1"/>
    </source>
</evidence>